<dbReference type="GO" id="GO:0008168">
    <property type="term" value="F:methyltransferase activity"/>
    <property type="evidence" value="ECO:0007669"/>
    <property type="project" value="UniProtKB-KW"/>
</dbReference>
<keyword evidence="2" id="KW-1185">Reference proteome</keyword>
<dbReference type="CDD" id="cd02440">
    <property type="entry name" value="AdoMet_MTases"/>
    <property type="match status" value="1"/>
</dbReference>
<sequence length="232" mass="26105">MSEDILGLNRHPGDHHYRAFVGPSVDYDLVSAMAFGLLTACGLRQHHRLLDIGCGSLRLGRLFIPYLNQGNYVGLEPNKWLVEEGLRYEVGDSLVKNRSPSFVYGSSLSGWEGKREFDFAVAQSIFSHTGADLLLQWLVETADALSESGVLFATIIEGAEDCRDSGWIYPECVEYRIETISRWAEENGLQTQVLDWYHPRQTWCAFYKPEFDPGVLNGGSPSWNHFGSRAQP</sequence>
<comment type="caution">
    <text evidence="1">The sequence shown here is derived from an EMBL/GenBank/DDBJ whole genome shotgun (WGS) entry which is preliminary data.</text>
</comment>
<dbReference type="Proteomes" id="UP000539350">
    <property type="component" value="Unassembled WGS sequence"/>
</dbReference>
<keyword evidence="1" id="KW-0808">Transferase</keyword>
<evidence type="ECO:0000313" key="2">
    <source>
        <dbReference type="Proteomes" id="UP000539350"/>
    </source>
</evidence>
<dbReference type="PANTHER" id="PTHR37886:SF1">
    <property type="entry name" value="S-ADENOSYL-L-METHIONINE-DEPENDENT METHYLTRANSFERASES SUPERFAMILY PROTEIN"/>
    <property type="match status" value="1"/>
</dbReference>
<organism evidence="1 2">
    <name type="scientific">Sediminihaliea albiluteola</name>
    <dbReference type="NCBI Taxonomy" id="2758564"/>
    <lineage>
        <taxon>Bacteria</taxon>
        <taxon>Pseudomonadati</taxon>
        <taxon>Pseudomonadota</taxon>
        <taxon>Gammaproteobacteria</taxon>
        <taxon>Cellvibrionales</taxon>
        <taxon>Halieaceae</taxon>
        <taxon>Sediminihaliea</taxon>
    </lineage>
</organism>
<name>A0A7W2TYH6_9GAMM</name>
<reference evidence="1 2" key="1">
    <citation type="submission" date="2020-07" db="EMBL/GenBank/DDBJ databases">
        <title>Halieaceae bacterium, F7430, whole genome shotgun sequencing project.</title>
        <authorList>
            <person name="Jiang S."/>
            <person name="Liu Z.W."/>
            <person name="Du Z.J."/>
        </authorList>
    </citation>
    <scope>NUCLEOTIDE SEQUENCE [LARGE SCALE GENOMIC DNA]</scope>
    <source>
        <strain evidence="1 2">F7430</strain>
    </source>
</reference>
<accession>A0A7W2TYH6</accession>
<dbReference type="Gene3D" id="3.40.50.150">
    <property type="entry name" value="Vaccinia Virus protein VP39"/>
    <property type="match status" value="1"/>
</dbReference>
<keyword evidence="1" id="KW-0489">Methyltransferase</keyword>
<dbReference type="SUPFAM" id="SSF53335">
    <property type="entry name" value="S-adenosyl-L-methionine-dependent methyltransferases"/>
    <property type="match status" value="1"/>
</dbReference>
<evidence type="ECO:0000313" key="1">
    <source>
        <dbReference type="EMBL" id="MBA6414282.1"/>
    </source>
</evidence>
<dbReference type="PANTHER" id="PTHR37886">
    <property type="entry name" value="S-ADENOSYL-L-METHIONINE-DEPENDENT METHYLTRANSFERASES SUPERFAMILY PROTEIN"/>
    <property type="match status" value="1"/>
</dbReference>
<dbReference type="AlphaFoldDB" id="A0A7W2TYH6"/>
<dbReference type="GO" id="GO:0032259">
    <property type="term" value="P:methylation"/>
    <property type="evidence" value="ECO:0007669"/>
    <property type="project" value="UniProtKB-KW"/>
</dbReference>
<dbReference type="RefSeq" id="WP_182175250.1">
    <property type="nucleotide sequence ID" value="NZ_JACFXU010000018.1"/>
</dbReference>
<protein>
    <submittedName>
        <fullName evidence="1">Class I SAM-dependent methyltransferase</fullName>
    </submittedName>
</protein>
<gene>
    <name evidence="1" type="ORF">H2508_14295</name>
</gene>
<dbReference type="EMBL" id="JACFXU010000018">
    <property type="protein sequence ID" value="MBA6414282.1"/>
    <property type="molecule type" value="Genomic_DNA"/>
</dbReference>
<dbReference type="InterPro" id="IPR029063">
    <property type="entry name" value="SAM-dependent_MTases_sf"/>
</dbReference>
<proteinExistence type="predicted"/>